<dbReference type="EMBL" id="FMUH01000009">
    <property type="protein sequence ID" value="SCX60460.1"/>
    <property type="molecule type" value="Genomic_DNA"/>
</dbReference>
<evidence type="ECO:0000256" key="1">
    <source>
        <dbReference type="SAM" id="MobiDB-lite"/>
    </source>
</evidence>
<dbReference type="STRING" id="1960309.SAMN03159343_4100"/>
<dbReference type="Pfam" id="PF03432">
    <property type="entry name" value="Relaxase"/>
    <property type="match status" value="1"/>
</dbReference>
<feature type="region of interest" description="Disordered" evidence="1">
    <location>
        <begin position="481"/>
        <end position="521"/>
    </location>
</feature>
<organism evidence="3 4">
    <name type="scientific">Klenkia marina</name>
    <dbReference type="NCBI Taxonomy" id="1960309"/>
    <lineage>
        <taxon>Bacteria</taxon>
        <taxon>Bacillati</taxon>
        <taxon>Actinomycetota</taxon>
        <taxon>Actinomycetes</taxon>
        <taxon>Geodermatophilales</taxon>
        <taxon>Geodermatophilaceae</taxon>
        <taxon>Klenkia</taxon>
    </lineage>
</organism>
<reference evidence="4" key="1">
    <citation type="submission" date="2016-10" db="EMBL/GenBank/DDBJ databases">
        <authorList>
            <person name="Varghese N."/>
            <person name="Submissions S."/>
        </authorList>
    </citation>
    <scope>NUCLEOTIDE SEQUENCE [LARGE SCALE GENOMIC DNA]</scope>
    <source>
        <strain evidence="4">DSM 45722</strain>
    </source>
</reference>
<sequence length="521" mass="54612">MMPNVTRGSNMRGLLAYLAGPGRANEHTEPHLVAGDSAVMAWFSDDELSPAAALAVGRTLDHPRASLGVEVGGGDVWHCSLSLRPEEGQIGDQRWAAIAQDLVDGMGFSGAAGTADEGRAPCRWVAVHHGASKGGNDHIHIAVSLVREDGTKARVSHDFWRVQKLANQLEHKHGLDVLQSRELDRGTRGVKPAELQRAKREGAEEPARVLLERQVRAAATAAVDEAEFVRRLRGDGALVRPRLATGTSDVVVGFSVAMKPTAADRAAGRGPVWFGGGRLAQDLTLPRLREAWPDSPAAASAAAAEWVAAGRGRPPAAPGRELVELTAADWAAVTADVRDLREYLRGVQPGDTATWTRVSAETAGAFAAWSRQTETTPGPLAAAAKVLGASAQVRRPTYRSSGPTARGAALLLASIGHGGAGPVATAALFRQLANTSKAIHDAHLAAGDLRRAAEIEAVVRTQLEQVRRQLPEPAAVTVRAPSAPVRAVGPVLPSAPAPSRLPGRASTTAPGAGRDREAPTR</sequence>
<dbReference type="OrthoDB" id="4382201at2"/>
<dbReference type="Proteomes" id="UP000198981">
    <property type="component" value="Unassembled WGS sequence"/>
</dbReference>
<dbReference type="AlphaFoldDB" id="A0A1G4Z477"/>
<proteinExistence type="predicted"/>
<accession>A0A1G4Z477</accession>
<evidence type="ECO:0000259" key="2">
    <source>
        <dbReference type="Pfam" id="PF03432"/>
    </source>
</evidence>
<gene>
    <name evidence="3" type="ORF">SAMN03159343_4100</name>
</gene>
<protein>
    <recommendedName>
        <fullName evidence="2">MobA/VirD2-like nuclease domain-containing protein</fullName>
    </recommendedName>
</protein>
<evidence type="ECO:0000313" key="3">
    <source>
        <dbReference type="EMBL" id="SCX60460.1"/>
    </source>
</evidence>
<dbReference type="InterPro" id="IPR005094">
    <property type="entry name" value="Endonuclease_MobA/VirD2"/>
</dbReference>
<feature type="domain" description="MobA/VirD2-like nuclease" evidence="2">
    <location>
        <begin position="73"/>
        <end position="175"/>
    </location>
</feature>
<evidence type="ECO:0000313" key="4">
    <source>
        <dbReference type="Proteomes" id="UP000198981"/>
    </source>
</evidence>
<name>A0A1G4Z477_9ACTN</name>
<keyword evidence="4" id="KW-1185">Reference proteome</keyword>